<dbReference type="Proteomes" id="UP000274504">
    <property type="component" value="Unassembled WGS sequence"/>
</dbReference>
<evidence type="ECO:0000313" key="2">
    <source>
        <dbReference type="EMBL" id="VDL11649.1"/>
    </source>
</evidence>
<gene>
    <name evidence="2" type="ORF">HDID_LOCUS31</name>
</gene>
<organism evidence="4">
    <name type="scientific">Hymenolepis diminuta</name>
    <name type="common">Rat tapeworm</name>
    <dbReference type="NCBI Taxonomy" id="6216"/>
    <lineage>
        <taxon>Eukaryota</taxon>
        <taxon>Metazoa</taxon>
        <taxon>Spiralia</taxon>
        <taxon>Lophotrochozoa</taxon>
        <taxon>Platyhelminthes</taxon>
        <taxon>Cestoda</taxon>
        <taxon>Eucestoda</taxon>
        <taxon>Cyclophyllidea</taxon>
        <taxon>Hymenolepididae</taxon>
        <taxon>Hymenolepis</taxon>
    </lineage>
</organism>
<evidence type="ECO:0000313" key="4">
    <source>
        <dbReference type="WBParaSite" id="HDID_0000003001-mRNA-1"/>
    </source>
</evidence>
<reference evidence="4" key="1">
    <citation type="submission" date="2017-02" db="UniProtKB">
        <authorList>
            <consortium name="WormBaseParasite"/>
        </authorList>
    </citation>
    <scope>IDENTIFICATION</scope>
</reference>
<proteinExistence type="predicted"/>
<evidence type="ECO:0000256" key="1">
    <source>
        <dbReference type="SAM" id="MobiDB-lite"/>
    </source>
</evidence>
<reference evidence="2 3" key="2">
    <citation type="submission" date="2018-11" db="EMBL/GenBank/DDBJ databases">
        <authorList>
            <consortium name="Pathogen Informatics"/>
        </authorList>
    </citation>
    <scope>NUCLEOTIDE SEQUENCE [LARGE SCALE GENOMIC DNA]</scope>
</reference>
<dbReference type="WBParaSite" id="HDID_0000003001-mRNA-1">
    <property type="protein sequence ID" value="HDID_0000003001-mRNA-1"/>
    <property type="gene ID" value="HDID_0000003001"/>
</dbReference>
<feature type="region of interest" description="Disordered" evidence="1">
    <location>
        <begin position="1"/>
        <end position="20"/>
    </location>
</feature>
<dbReference type="EMBL" id="UYSG01000002">
    <property type="protein sequence ID" value="VDL11649.1"/>
    <property type="molecule type" value="Genomic_DNA"/>
</dbReference>
<protein>
    <submittedName>
        <fullName evidence="4">Transposase</fullName>
    </submittedName>
</protein>
<accession>A0A0R3S7L1</accession>
<name>A0A0R3S7L1_HYMDI</name>
<dbReference type="AlphaFoldDB" id="A0A0R3S7L1"/>
<evidence type="ECO:0000313" key="3">
    <source>
        <dbReference type="Proteomes" id="UP000274504"/>
    </source>
</evidence>
<sequence>MPASYIEPDSPRSHAMATSGNPMDLVTCRFRVHRVLRANPFVPLPVKRKVKKIRQNAKERFTESRKREDYRGGTADFLVGIQINFVAYVRTKIPG</sequence>